<dbReference type="Pfam" id="PF00136">
    <property type="entry name" value="DNA_pol_B"/>
    <property type="match status" value="1"/>
</dbReference>
<dbReference type="InterPro" id="IPR006172">
    <property type="entry name" value="DNA-dir_DNA_pol_B"/>
</dbReference>
<keyword evidence="3 7" id="KW-0548">Nucleotidyltransferase</keyword>
<reference evidence="10 11" key="1">
    <citation type="submission" date="2013-09" db="EMBL/GenBank/DDBJ databases">
        <title>High correlation between genotypes and phenotypes of environmental bacteria Comamonas testosteroni strains.</title>
        <authorList>
            <person name="Liu L."/>
            <person name="Zhu W."/>
            <person name="Xia X."/>
            <person name="Xu B."/>
            <person name="Luo M."/>
            <person name="Wang G."/>
        </authorList>
    </citation>
    <scope>NUCLEOTIDE SEQUENCE [LARGE SCALE GENOMIC DNA]</scope>
    <source>
        <strain evidence="10 11">JL14</strain>
    </source>
</reference>
<dbReference type="GO" id="GO:0000166">
    <property type="term" value="F:nucleotide binding"/>
    <property type="evidence" value="ECO:0007669"/>
    <property type="project" value="InterPro"/>
</dbReference>
<dbReference type="EMBL" id="AWTN01000090">
    <property type="protein sequence ID" value="KGG92030.1"/>
    <property type="molecule type" value="Genomic_DNA"/>
</dbReference>
<evidence type="ECO:0000313" key="10">
    <source>
        <dbReference type="EMBL" id="KGG92030.1"/>
    </source>
</evidence>
<dbReference type="InterPro" id="IPR023211">
    <property type="entry name" value="DNA_pol_palm_dom_sf"/>
</dbReference>
<evidence type="ECO:0000256" key="1">
    <source>
        <dbReference type="ARBA" id="ARBA00005755"/>
    </source>
</evidence>
<dbReference type="InterPro" id="IPR006134">
    <property type="entry name" value="DNA-dir_DNA_pol_B_multi_dom"/>
</dbReference>
<dbReference type="GO" id="GO:0009432">
    <property type="term" value="P:SOS response"/>
    <property type="evidence" value="ECO:0007669"/>
    <property type="project" value="TreeGrafter"/>
</dbReference>
<dbReference type="NCBIfam" id="NF004422">
    <property type="entry name" value="PRK05762.1-4"/>
    <property type="match status" value="1"/>
</dbReference>
<dbReference type="CDD" id="cd05537">
    <property type="entry name" value="POLBc_Pol_II"/>
    <property type="match status" value="1"/>
</dbReference>
<dbReference type="Pfam" id="PF03104">
    <property type="entry name" value="DNA_pol_B_exo1"/>
    <property type="match status" value="1"/>
</dbReference>
<dbReference type="GO" id="GO:0045004">
    <property type="term" value="P:DNA replication proofreading"/>
    <property type="evidence" value="ECO:0007669"/>
    <property type="project" value="TreeGrafter"/>
</dbReference>
<evidence type="ECO:0000313" key="11">
    <source>
        <dbReference type="Proteomes" id="UP000029567"/>
    </source>
</evidence>
<evidence type="ECO:0000256" key="2">
    <source>
        <dbReference type="ARBA" id="ARBA00022679"/>
    </source>
</evidence>
<evidence type="ECO:0000259" key="9">
    <source>
        <dbReference type="Pfam" id="PF03104"/>
    </source>
</evidence>
<dbReference type="AlphaFoldDB" id="A0A0E3BFJ1"/>
<name>A0A0E3BFJ1_9BURK</name>
<evidence type="ECO:0000259" key="8">
    <source>
        <dbReference type="Pfam" id="PF00136"/>
    </source>
</evidence>
<comment type="caution">
    <text evidence="10">The sequence shown here is derived from an EMBL/GenBank/DDBJ whole genome shotgun (WGS) entry which is preliminary data.</text>
</comment>
<dbReference type="InterPro" id="IPR006133">
    <property type="entry name" value="DNA-dir_DNA_pol_B_exonuc"/>
</dbReference>
<dbReference type="GO" id="GO:0008296">
    <property type="term" value="F:3'-5'-DNA exonuclease activity"/>
    <property type="evidence" value="ECO:0007669"/>
    <property type="project" value="TreeGrafter"/>
</dbReference>
<dbReference type="PRINTS" id="PR00106">
    <property type="entry name" value="DNAPOLB"/>
</dbReference>
<dbReference type="EC" id="2.7.7.7" evidence="7"/>
<dbReference type="Proteomes" id="UP000029567">
    <property type="component" value="Unassembled WGS sequence"/>
</dbReference>
<dbReference type="Gene3D" id="3.30.420.10">
    <property type="entry name" value="Ribonuclease H-like superfamily/Ribonuclease H"/>
    <property type="match status" value="1"/>
</dbReference>
<keyword evidence="5 7" id="KW-0238">DNA-binding</keyword>
<dbReference type="FunFam" id="3.90.1600.10:FF:000030">
    <property type="entry name" value="DNA polymerase II"/>
    <property type="match status" value="2"/>
</dbReference>
<dbReference type="PANTHER" id="PTHR10322:SF23">
    <property type="entry name" value="DNA POLYMERASE DELTA CATALYTIC SUBUNIT"/>
    <property type="match status" value="1"/>
</dbReference>
<dbReference type="Gene3D" id="1.10.132.60">
    <property type="entry name" value="DNA polymerase family B, C-terminal domain"/>
    <property type="match status" value="1"/>
</dbReference>
<keyword evidence="4 7" id="KW-0239">DNA-directed DNA polymerase</keyword>
<proteinExistence type="inferred from homology"/>
<dbReference type="SUPFAM" id="SSF53098">
    <property type="entry name" value="Ribonuclease H-like"/>
    <property type="match status" value="1"/>
</dbReference>
<protein>
    <recommendedName>
        <fullName evidence="7">DNA polymerase</fullName>
        <ecNumber evidence="7">2.7.7.7</ecNumber>
    </recommendedName>
</protein>
<evidence type="ECO:0000256" key="3">
    <source>
        <dbReference type="ARBA" id="ARBA00022695"/>
    </source>
</evidence>
<feature type="domain" description="DNA-directed DNA polymerase family B multifunctional" evidence="8">
    <location>
        <begin position="265"/>
        <end position="643"/>
    </location>
</feature>
<dbReference type="GO" id="GO:0003887">
    <property type="term" value="F:DNA-directed DNA polymerase activity"/>
    <property type="evidence" value="ECO:0007669"/>
    <property type="project" value="UniProtKB-KW"/>
</dbReference>
<dbReference type="NCBIfam" id="NF004421">
    <property type="entry name" value="PRK05762.1-2"/>
    <property type="match status" value="1"/>
</dbReference>
<evidence type="ECO:0000256" key="7">
    <source>
        <dbReference type="RuleBase" id="RU000442"/>
    </source>
</evidence>
<dbReference type="SUPFAM" id="SSF56672">
    <property type="entry name" value="DNA/RNA polymerases"/>
    <property type="match status" value="1"/>
</dbReference>
<dbReference type="InterPro" id="IPR050240">
    <property type="entry name" value="DNA_pol_type-B"/>
</dbReference>
<dbReference type="InterPro" id="IPR017964">
    <property type="entry name" value="DNA-dir_DNA_pol_B_CS"/>
</dbReference>
<dbReference type="PANTHER" id="PTHR10322">
    <property type="entry name" value="DNA POLYMERASE CATALYTIC SUBUNIT"/>
    <property type="match status" value="1"/>
</dbReference>
<comment type="catalytic activity">
    <reaction evidence="6 7">
        <text>DNA(n) + a 2'-deoxyribonucleoside 5'-triphosphate = DNA(n+1) + diphosphate</text>
        <dbReference type="Rhea" id="RHEA:22508"/>
        <dbReference type="Rhea" id="RHEA-COMP:17339"/>
        <dbReference type="Rhea" id="RHEA-COMP:17340"/>
        <dbReference type="ChEBI" id="CHEBI:33019"/>
        <dbReference type="ChEBI" id="CHEBI:61560"/>
        <dbReference type="ChEBI" id="CHEBI:173112"/>
        <dbReference type="EC" id="2.7.7.7"/>
    </reaction>
</comment>
<comment type="similarity">
    <text evidence="1 7">Belongs to the DNA polymerase type-B family.</text>
</comment>
<evidence type="ECO:0000256" key="4">
    <source>
        <dbReference type="ARBA" id="ARBA00022932"/>
    </source>
</evidence>
<dbReference type="InterPro" id="IPR042087">
    <property type="entry name" value="DNA_pol_B_thumb"/>
</dbReference>
<gene>
    <name evidence="10" type="ORF">P245_12735</name>
</gene>
<dbReference type="CDD" id="cd05784">
    <property type="entry name" value="DNA_polB_II_exo"/>
    <property type="match status" value="1"/>
</dbReference>
<dbReference type="Gene3D" id="3.90.1600.10">
    <property type="entry name" value="Palm domain of DNA polymerase"/>
    <property type="match status" value="2"/>
</dbReference>
<dbReference type="Gene3D" id="2.40.50.590">
    <property type="match status" value="1"/>
</dbReference>
<feature type="domain" description="DNA-directed DNA polymerase family B exonuclease" evidence="9">
    <location>
        <begin position="34"/>
        <end position="183"/>
    </location>
</feature>
<dbReference type="InterPro" id="IPR043502">
    <property type="entry name" value="DNA/RNA_pol_sf"/>
</dbReference>
<organism evidence="10 11">
    <name type="scientific">Comamonas thiooxydans</name>
    <dbReference type="NCBI Taxonomy" id="363952"/>
    <lineage>
        <taxon>Bacteria</taxon>
        <taxon>Pseudomonadati</taxon>
        <taxon>Pseudomonadota</taxon>
        <taxon>Betaproteobacteria</taxon>
        <taxon>Burkholderiales</taxon>
        <taxon>Comamonadaceae</taxon>
        <taxon>Comamonas</taxon>
    </lineage>
</organism>
<dbReference type="InterPro" id="IPR036397">
    <property type="entry name" value="RNaseH_sf"/>
</dbReference>
<sequence>MERFITAGVTLQGGRTEHATLVNCKLVPAPDFRPVLKVVSLDIETSQHQDLYSIALDGMAERVVFMLGEPPAKPVRTSGFELIHCSTRKAMIDRLNDWFARNDPDVIIGWNVIQFDLRVLQKTADECATPLLLGRERKPIAWRTHPGKQGYLFAPMPGRVVVDGIEALRAAVWSFPSFSLENVAQELLGEGKDIGDEYDKMAEIERRYQLDKPALAAYNIRDCELVLRIFEKAKLLQFAMERAHTTGLQLDQFGGSIAAFSHHYLPRMHRMGYVAPNVGDVQGKSSPGGYVMDSKPGFYDSVVVLDYKSLYPSIIRTFLVDPVGLVEGRHASSFELLIKGPRGTLFSREKHCLPEIVTTLWQARDEAKRTRNEPLSQALKLVMNSFAGVLGASECRFFNPDLISAITLRGHEMVKLTRDLVEERGYEVIYGDTDSIFIWLKRSHTTEEAYAVAARLAQDINAWWIQTLHQEQGLKSFLEIEFDTYYKKFFMPTIRGSDVGSKKRYAGLSVDAAGNESMIYRGLEMARSDWTLLARQFQEGLLSRVFQGVPYREFVIKYAHSTLAGKKDDLLIYRKRLRHRLDAYVANVPPQVRAARIADEYNDRVGRPRQYQNGGWIQYVMTKNGPEPLEIRRSRIDYEHYLAKQIKPIADSILIPLGEDFVTLTSSQQELF</sequence>
<dbReference type="SMART" id="SM00486">
    <property type="entry name" value="POLBc"/>
    <property type="match status" value="1"/>
</dbReference>
<evidence type="ECO:0000256" key="6">
    <source>
        <dbReference type="ARBA" id="ARBA00049244"/>
    </source>
</evidence>
<dbReference type="InterPro" id="IPR012337">
    <property type="entry name" value="RNaseH-like_sf"/>
</dbReference>
<accession>A0A0E3BFJ1</accession>
<keyword evidence="2 7" id="KW-0808">Transferase</keyword>
<keyword evidence="7" id="KW-0235">DNA replication</keyword>
<evidence type="ECO:0000256" key="5">
    <source>
        <dbReference type="ARBA" id="ARBA00023125"/>
    </source>
</evidence>
<dbReference type="GO" id="GO:0003677">
    <property type="term" value="F:DNA binding"/>
    <property type="evidence" value="ECO:0007669"/>
    <property type="project" value="UniProtKB-KW"/>
</dbReference>
<dbReference type="PROSITE" id="PS00116">
    <property type="entry name" value="DNA_POLYMERASE_B"/>
    <property type="match status" value="1"/>
</dbReference>